<dbReference type="PANTHER" id="PTHR13947">
    <property type="entry name" value="GNAT FAMILY N-ACETYLTRANSFERASE"/>
    <property type="match status" value="1"/>
</dbReference>
<evidence type="ECO:0000313" key="4">
    <source>
        <dbReference type="Proteomes" id="UP000481043"/>
    </source>
</evidence>
<keyword evidence="1 3" id="KW-0808">Transferase</keyword>
<comment type="caution">
    <text evidence="3">The sequence shown here is derived from an EMBL/GenBank/DDBJ whole genome shotgun (WGS) entry which is preliminary data.</text>
</comment>
<evidence type="ECO:0000313" key="3">
    <source>
        <dbReference type="EMBL" id="NEY71388.1"/>
    </source>
</evidence>
<dbReference type="RefSeq" id="WP_163178847.1">
    <property type="nucleotide sequence ID" value="NZ_JAAIWM010000002.1"/>
</dbReference>
<name>A0A6M0Q8Q1_9BACI</name>
<dbReference type="PROSITE" id="PS51186">
    <property type="entry name" value="GNAT"/>
    <property type="match status" value="1"/>
</dbReference>
<reference evidence="3 4" key="1">
    <citation type="submission" date="2020-02" db="EMBL/GenBank/DDBJ databases">
        <title>Bacillus aquiflavi sp. nov., isolated from yellow water of strong flavor Chinese baijiu in Yibin region of China.</title>
        <authorList>
            <person name="Xie J."/>
        </authorList>
    </citation>
    <scope>NUCLEOTIDE SEQUENCE [LARGE SCALE GENOMIC DNA]</scope>
    <source>
        <strain evidence="3 4">SA4</strain>
    </source>
</reference>
<dbReference type="InterPro" id="IPR050769">
    <property type="entry name" value="NAT_camello-type"/>
</dbReference>
<keyword evidence="4" id="KW-1185">Reference proteome</keyword>
<sequence>MIRTYRLDDKDYIINAHYDLYNIEFGYDLSFRDFIEESVSGFIQRKNTEETIFILEINDRKCGSISIKKFNDDTAQLGLFLVEPNMRGTGYGQMLVTEAITFCKEKGFKRIILWTNSELKSARRIYERVGFVLKETKTQFLSNKELLEEKWELLLVHN</sequence>
<accession>A0A6M0Q8Q1</accession>
<dbReference type="InterPro" id="IPR016181">
    <property type="entry name" value="Acyl_CoA_acyltransferase"/>
</dbReference>
<gene>
    <name evidence="3" type="ORF">G4D63_06480</name>
</gene>
<dbReference type="EMBL" id="JAAIWM010000002">
    <property type="protein sequence ID" value="NEY71388.1"/>
    <property type="molecule type" value="Genomic_DNA"/>
</dbReference>
<dbReference type="InterPro" id="IPR000182">
    <property type="entry name" value="GNAT_dom"/>
</dbReference>
<protein>
    <submittedName>
        <fullName evidence="3">GNAT family N-acetyltransferase</fullName>
    </submittedName>
</protein>
<dbReference type="Pfam" id="PF00583">
    <property type="entry name" value="Acetyltransf_1"/>
    <property type="match status" value="1"/>
</dbReference>
<feature type="domain" description="N-acetyltransferase" evidence="2">
    <location>
        <begin position="1"/>
        <end position="153"/>
    </location>
</feature>
<dbReference type="CDD" id="cd04301">
    <property type="entry name" value="NAT_SF"/>
    <property type="match status" value="1"/>
</dbReference>
<organism evidence="3 4">
    <name type="scientific">Bacillus mesophilus</name>
    <dbReference type="NCBI Taxonomy" id="1808955"/>
    <lineage>
        <taxon>Bacteria</taxon>
        <taxon>Bacillati</taxon>
        <taxon>Bacillota</taxon>
        <taxon>Bacilli</taxon>
        <taxon>Bacillales</taxon>
        <taxon>Bacillaceae</taxon>
        <taxon>Bacillus</taxon>
    </lineage>
</organism>
<dbReference type="SUPFAM" id="SSF55729">
    <property type="entry name" value="Acyl-CoA N-acyltransferases (Nat)"/>
    <property type="match status" value="1"/>
</dbReference>
<dbReference type="GO" id="GO:0008080">
    <property type="term" value="F:N-acetyltransferase activity"/>
    <property type="evidence" value="ECO:0007669"/>
    <property type="project" value="InterPro"/>
</dbReference>
<evidence type="ECO:0000259" key="2">
    <source>
        <dbReference type="PROSITE" id="PS51186"/>
    </source>
</evidence>
<proteinExistence type="predicted"/>
<dbReference type="AlphaFoldDB" id="A0A6M0Q8Q1"/>
<dbReference type="Gene3D" id="3.40.630.30">
    <property type="match status" value="1"/>
</dbReference>
<dbReference type="PANTHER" id="PTHR13947:SF37">
    <property type="entry name" value="LD18367P"/>
    <property type="match status" value="1"/>
</dbReference>
<dbReference type="Proteomes" id="UP000481043">
    <property type="component" value="Unassembled WGS sequence"/>
</dbReference>
<evidence type="ECO:0000256" key="1">
    <source>
        <dbReference type="ARBA" id="ARBA00022679"/>
    </source>
</evidence>